<dbReference type="InterPro" id="IPR051396">
    <property type="entry name" value="Bact_Antivir_Def_Nuclease"/>
</dbReference>
<reference evidence="2 3" key="1">
    <citation type="submission" date="2019-11" db="EMBL/GenBank/DDBJ databases">
        <title>Novel species isolated from a subtropical stream in China.</title>
        <authorList>
            <person name="Lu H."/>
        </authorList>
    </citation>
    <scope>NUCLEOTIDE SEQUENCE [LARGE SCALE GENOMIC DNA]</scope>
    <source>
        <strain evidence="2 3">FT80W</strain>
    </source>
</reference>
<evidence type="ECO:0000313" key="3">
    <source>
        <dbReference type="Proteomes" id="UP000433309"/>
    </source>
</evidence>
<dbReference type="Proteomes" id="UP000433309">
    <property type="component" value="Unassembled WGS sequence"/>
</dbReference>
<dbReference type="SUPFAM" id="SSF52540">
    <property type="entry name" value="P-loop containing nucleoside triphosphate hydrolases"/>
    <property type="match status" value="1"/>
</dbReference>
<dbReference type="InterPro" id="IPR027417">
    <property type="entry name" value="P-loop_NTPase"/>
</dbReference>
<keyword evidence="3" id="KW-1185">Reference proteome</keyword>
<protein>
    <submittedName>
        <fullName evidence="2">AAA family ATPase</fullName>
    </submittedName>
</protein>
<feature type="domain" description="ATPase AAA-type core" evidence="1">
    <location>
        <begin position="615"/>
        <end position="716"/>
    </location>
</feature>
<gene>
    <name evidence="2" type="ORF">GJ699_07165</name>
</gene>
<name>A0A6I2L0F6_9BURK</name>
<dbReference type="GO" id="GO:0005524">
    <property type="term" value="F:ATP binding"/>
    <property type="evidence" value="ECO:0007669"/>
    <property type="project" value="InterPro"/>
</dbReference>
<evidence type="ECO:0000313" key="2">
    <source>
        <dbReference type="EMBL" id="MRW89759.1"/>
    </source>
</evidence>
<dbReference type="Pfam" id="PF13304">
    <property type="entry name" value="AAA_21"/>
    <property type="match status" value="1"/>
</dbReference>
<dbReference type="PANTHER" id="PTHR43581">
    <property type="entry name" value="ATP/GTP PHOSPHATASE"/>
    <property type="match status" value="1"/>
</dbReference>
<organism evidence="2 3">
    <name type="scientific">Duganella guangzhouensis</name>
    <dbReference type="NCBI Taxonomy" id="2666084"/>
    <lineage>
        <taxon>Bacteria</taxon>
        <taxon>Pseudomonadati</taxon>
        <taxon>Pseudomonadota</taxon>
        <taxon>Betaproteobacteria</taxon>
        <taxon>Burkholderiales</taxon>
        <taxon>Oxalobacteraceae</taxon>
        <taxon>Telluria group</taxon>
        <taxon>Duganella</taxon>
    </lineage>
</organism>
<dbReference type="EMBL" id="WKJK01000003">
    <property type="protein sequence ID" value="MRW89759.1"/>
    <property type="molecule type" value="Genomic_DNA"/>
</dbReference>
<proteinExistence type="predicted"/>
<evidence type="ECO:0000259" key="1">
    <source>
        <dbReference type="Pfam" id="PF13304"/>
    </source>
</evidence>
<dbReference type="AlphaFoldDB" id="A0A6I2L0F6"/>
<dbReference type="GO" id="GO:0016887">
    <property type="term" value="F:ATP hydrolysis activity"/>
    <property type="evidence" value="ECO:0007669"/>
    <property type="project" value="InterPro"/>
</dbReference>
<dbReference type="Gene3D" id="3.40.50.300">
    <property type="entry name" value="P-loop containing nucleotide triphosphate hydrolases"/>
    <property type="match status" value="1"/>
</dbReference>
<sequence>MIQFGNFNSCIGTMANYRDSDVQAMKFWEHMLKLGPSNTELTYMHGLMLLFLCSDDEYSGRSRLRRLPLLREENLPNKRAVFAWLAATSHHTYIGKFSHTFAATNAMFDINDQNGPDFALLTDWVLQQYELINHWVKDQSDGQLVHTFEYGHAQLVTSKSDLPREYFAAHLAANCMFHRAQTIGDLDTRIGHFAAAMSTQHKDLLFVGSSEATDIYTAMRLYMRGIPLTRVDRHQLIDRYTAHVPELDFLLLNPTPVNSVHFSWAQSNSSAGKTTTVIELIAFLLNTPLKFRSALAVVPQSDCTAKSHKAMIRYDLVNSGRIAAVIDFPHSASDTKRRYSAWLIVNDSEIRRSGRNGIMFIDAEPLSLLTADNDASVAATFIAALIADVFEDPLQFQLDLIDQLETKDPLLAKIFAREFSPGHHNAAGLSRFVSIAEVEQHDYALSAKTYLTAKPDGTWLKGVGRGELAEVMTDSNHRGKSMYIIGNNGEGKSLLLSEIASESVASKRHTVAISFGATDRFPINMQKDAGEFYQYMGARTSATAVDTKKAAINIGSVMLAIHASPPRSQTLKEILGLIGFSPIRYLISKNLKASQRGQDRLVSGVVSLESEDDDDLSLIHSLRNNPNQAKKYKLGLRRSNHDSILPFDELSSGEQQIIFLLAKMISQAEAGALLLVDEPEISLHVAWQQALPTLFRIIARTFEVDILVATHSPIIIASTEDSTDYCFTIRDRALWKLTNDDRRSVETALFEGFRTYTHNNREVHERCASLVAGYIDAANRDHEDSGAKVDTLEKLENMKEIIQKQRRFAADEDIEFDLSLVERARSAVEELSALASTDNTTQDQK</sequence>
<dbReference type="PANTHER" id="PTHR43581:SF2">
    <property type="entry name" value="EXCINUCLEASE ATPASE SUBUNIT"/>
    <property type="match status" value="1"/>
</dbReference>
<accession>A0A6I2L0F6</accession>
<comment type="caution">
    <text evidence="2">The sequence shown here is derived from an EMBL/GenBank/DDBJ whole genome shotgun (WGS) entry which is preliminary data.</text>
</comment>
<dbReference type="InterPro" id="IPR003959">
    <property type="entry name" value="ATPase_AAA_core"/>
</dbReference>